<gene>
    <name evidence="2" type="ORF">HK097_004266</name>
</gene>
<accession>A0AAD5S3W3</accession>
<name>A0AAD5S3W3_9FUNG</name>
<evidence type="ECO:0000313" key="2">
    <source>
        <dbReference type="EMBL" id="KAJ3035203.1"/>
    </source>
</evidence>
<reference evidence="2" key="1">
    <citation type="submission" date="2020-05" db="EMBL/GenBank/DDBJ databases">
        <title>Phylogenomic resolution of chytrid fungi.</title>
        <authorList>
            <person name="Stajich J.E."/>
            <person name="Amses K."/>
            <person name="Simmons R."/>
            <person name="Seto K."/>
            <person name="Myers J."/>
            <person name="Bonds A."/>
            <person name="Quandt C.A."/>
            <person name="Barry K."/>
            <person name="Liu P."/>
            <person name="Grigoriev I."/>
            <person name="Longcore J.E."/>
            <person name="James T.Y."/>
        </authorList>
    </citation>
    <scope>NUCLEOTIDE SEQUENCE</scope>
    <source>
        <strain evidence="2">JEL0318</strain>
    </source>
</reference>
<feature type="region of interest" description="Disordered" evidence="1">
    <location>
        <begin position="1"/>
        <end position="103"/>
    </location>
</feature>
<keyword evidence="3" id="KW-1185">Reference proteome</keyword>
<dbReference type="EMBL" id="JADGJD010002073">
    <property type="protein sequence ID" value="KAJ3035203.1"/>
    <property type="molecule type" value="Genomic_DNA"/>
</dbReference>
<feature type="non-terminal residue" evidence="2">
    <location>
        <position position="162"/>
    </location>
</feature>
<organism evidence="2 3">
    <name type="scientific">Rhizophlyctis rosea</name>
    <dbReference type="NCBI Taxonomy" id="64517"/>
    <lineage>
        <taxon>Eukaryota</taxon>
        <taxon>Fungi</taxon>
        <taxon>Fungi incertae sedis</taxon>
        <taxon>Chytridiomycota</taxon>
        <taxon>Chytridiomycota incertae sedis</taxon>
        <taxon>Chytridiomycetes</taxon>
        <taxon>Rhizophlyctidales</taxon>
        <taxon>Rhizophlyctidaceae</taxon>
        <taxon>Rhizophlyctis</taxon>
    </lineage>
</organism>
<comment type="caution">
    <text evidence="2">The sequence shown here is derived from an EMBL/GenBank/DDBJ whole genome shotgun (WGS) entry which is preliminary data.</text>
</comment>
<protein>
    <submittedName>
        <fullName evidence="2">Uncharacterized protein</fullName>
    </submittedName>
</protein>
<dbReference type="AlphaFoldDB" id="A0AAD5S3W3"/>
<sequence>MANDGEDDFEGQLRNVNVGKSRERSPSGSKNLGLGDALFGTSASRGDAFETPKTRTVSRTPPAAPYRTARSLSANLGRAERELVDTSTPLERQRTGRPATQFTESPIPKATAEIETQTARFKAERQERERRTQLLIEQQREEAALERAKVAEREAEDALQQQ</sequence>
<dbReference type="Proteomes" id="UP001212841">
    <property type="component" value="Unassembled WGS sequence"/>
</dbReference>
<evidence type="ECO:0000256" key="1">
    <source>
        <dbReference type="SAM" id="MobiDB-lite"/>
    </source>
</evidence>
<proteinExistence type="predicted"/>
<evidence type="ECO:0000313" key="3">
    <source>
        <dbReference type="Proteomes" id="UP001212841"/>
    </source>
</evidence>
<feature type="compositionally biased region" description="Acidic residues" evidence="1">
    <location>
        <begin position="1"/>
        <end position="10"/>
    </location>
</feature>